<evidence type="ECO:0000313" key="3">
    <source>
        <dbReference type="Proteomes" id="UP000507470"/>
    </source>
</evidence>
<proteinExistence type="predicted"/>
<name>A0A6J8CRU1_MYTCO</name>
<organism evidence="2 3">
    <name type="scientific">Mytilus coruscus</name>
    <name type="common">Sea mussel</name>
    <dbReference type="NCBI Taxonomy" id="42192"/>
    <lineage>
        <taxon>Eukaryota</taxon>
        <taxon>Metazoa</taxon>
        <taxon>Spiralia</taxon>
        <taxon>Lophotrochozoa</taxon>
        <taxon>Mollusca</taxon>
        <taxon>Bivalvia</taxon>
        <taxon>Autobranchia</taxon>
        <taxon>Pteriomorphia</taxon>
        <taxon>Mytilida</taxon>
        <taxon>Mytiloidea</taxon>
        <taxon>Mytilidae</taxon>
        <taxon>Mytilinae</taxon>
        <taxon>Mytilus</taxon>
    </lineage>
</organism>
<accession>A0A6J8CRU1</accession>
<protein>
    <submittedName>
        <fullName evidence="2">Uncharacterized protein</fullName>
    </submittedName>
</protein>
<reference evidence="2 3" key="1">
    <citation type="submission" date="2020-06" db="EMBL/GenBank/DDBJ databases">
        <authorList>
            <person name="Li R."/>
            <person name="Bekaert M."/>
        </authorList>
    </citation>
    <scope>NUCLEOTIDE SEQUENCE [LARGE SCALE GENOMIC DNA]</scope>
    <source>
        <strain evidence="3">wild</strain>
    </source>
</reference>
<sequence>MVHFSVLALNKLGFEVDAYGLNIDAEKFFQFLKQNRTNQDSKIIKKQNILREISTFKNGMFEDDGVKKLRVASVFRYLFSHFDDYEICQELCQDIICHSTGNQTKEKQDFKTNFSLYQELISSSIIYNNEQIAEIHDSELEYIQLDHKGLFTHSEWNQIKLFEWNFQNYTSVRDGTRYETLLEKKYKFYELCKATLASAVALQPVCEKTIRTNLARKAVSDVTLNGILVTANSKHRPELIEIEVKHVVKTSFGIELIRNVLCIGCSKKCFHKAGIHLILELSANVDLSIIHDISTLLSNYIQRTHFEFVREMHFLKEGSIETKADGFPPRFCTRDLIQNRKINDKIVLSILSTSNENDDSLGSPASCLHGTFCTACFNEYEKHLNYPLNVYSFDITKEWTIFMPLPLRLFFENIFLKKDTTHETKVSKLSSLYCLTEALFNIKNKHYHGITQDVNTDELLIHYHNVSSVFEVTSHVGLTQSQRTGDRRLKYNADPELCYYQTYLRPYSLYYKAVHDSVECKHDVSLQQCHLALLMDNLVHLTIKTDPLPGESRTNQICTLPLTIKGIPKDSCLVESWHGEDCDGTEHCICKNQDKLSKTDINNVFLDLNDDEKKIYKTFKRESLWTIGHIWNKMEIINLIDKDPTKPGNITSANAAEEELNKTFESLTLETSIDMAAPEADPLTDVDKSMESLSLNEDEEELLDKSMESLSLNEDEEELVDKSMESFSLNEDEEELVNIIHETEESDSDGEVSLPEMPSPNLSMIESDSDTISLEDYELQLEDDTENILEIEMLLRAVNNTDSQRGTKSDDTQRPEKESSGENNQLEESENNHESVETTSVGDGDGNSPFRIFLPRPILTRHQPPASGRDDDINVLRSVLDDILLKLEFSKTNERILFAPDFKIANNLFKLMDSNPKYQAFLPEFPVLHLRKSKITNLISAYKDSGLIHILQYMKDDENEKDWAKLLTIPNIETATRNIWRLSTAIHVTLCIAFLKSLPKNEAQTLLRFFESSSSTQTFDDQFGNKFEEFIKVSCEQNATFCLHHEIMIHCDEIVAIGISERIGGKDGHNLLLASVKSSLPFSFLNGASSYAGFCSRLLLEHYQAGLFHKNFKQSLYTLPSDDSNVNFGLDTLREIDHRSAKKCIRPGSTLETLLPKMSTVDKQKQLHAVRKSIVYGQTVGDDDIDKVDNKAVKSFASKYLGKRLSASDKEHIGRTIKLMLRQNAFHTEKDLIPRNIYHSNLPEVSTVILDKNTYDVGRYLIKRFACDKKYLDLTQEDYPSLEEMNGPK</sequence>
<evidence type="ECO:0000313" key="2">
    <source>
        <dbReference type="EMBL" id="CAC5398139.1"/>
    </source>
</evidence>
<keyword evidence="3" id="KW-1185">Reference proteome</keyword>
<feature type="region of interest" description="Disordered" evidence="1">
    <location>
        <begin position="800"/>
        <end position="850"/>
    </location>
</feature>
<dbReference type="EMBL" id="CACVKT020005823">
    <property type="protein sequence ID" value="CAC5398139.1"/>
    <property type="molecule type" value="Genomic_DNA"/>
</dbReference>
<evidence type="ECO:0000256" key="1">
    <source>
        <dbReference type="SAM" id="MobiDB-lite"/>
    </source>
</evidence>
<dbReference type="Proteomes" id="UP000507470">
    <property type="component" value="Unassembled WGS sequence"/>
</dbReference>
<feature type="region of interest" description="Disordered" evidence="1">
    <location>
        <begin position="743"/>
        <end position="766"/>
    </location>
</feature>
<feature type="compositionally biased region" description="Basic and acidic residues" evidence="1">
    <location>
        <begin position="805"/>
        <end position="820"/>
    </location>
</feature>
<dbReference type="OrthoDB" id="6317795at2759"/>
<gene>
    <name evidence="2" type="ORF">MCOR_32528</name>
</gene>